<proteinExistence type="inferred from homology"/>
<dbReference type="PROSITE" id="PS01094">
    <property type="entry name" value="UPF0076"/>
    <property type="match status" value="1"/>
</dbReference>
<protein>
    <submittedName>
        <fullName evidence="2">Uncharacterized protein</fullName>
    </submittedName>
</protein>
<dbReference type="AlphaFoldDB" id="A0A0G1YXB9"/>
<dbReference type="Proteomes" id="UP000034789">
    <property type="component" value="Unassembled WGS sequence"/>
</dbReference>
<dbReference type="PANTHER" id="PTHR11803:SF39">
    <property type="entry name" value="2-IMINOBUTANOATE_2-IMINOPROPANOATE DEAMINASE"/>
    <property type="match status" value="1"/>
</dbReference>
<dbReference type="GO" id="GO:0019239">
    <property type="term" value="F:deaminase activity"/>
    <property type="evidence" value="ECO:0007669"/>
    <property type="project" value="TreeGrafter"/>
</dbReference>
<organism evidence="2 3">
    <name type="scientific">Candidatus Kaiserbacteria bacterium GW2011_GWA2_58_9</name>
    <dbReference type="NCBI Taxonomy" id="1618672"/>
    <lineage>
        <taxon>Bacteria</taxon>
        <taxon>Candidatus Kaiseribacteriota</taxon>
    </lineage>
</organism>
<comment type="caution">
    <text evidence="2">The sequence shown here is derived from an EMBL/GenBank/DDBJ whole genome shotgun (WGS) entry which is preliminary data.</text>
</comment>
<dbReference type="FunFam" id="3.30.1330.40:FF:000001">
    <property type="entry name" value="L-PSP family endoribonuclease"/>
    <property type="match status" value="1"/>
</dbReference>
<dbReference type="PATRIC" id="fig|1618672.3.peg.56"/>
<evidence type="ECO:0000256" key="1">
    <source>
        <dbReference type="ARBA" id="ARBA00010552"/>
    </source>
</evidence>
<dbReference type="InterPro" id="IPR006175">
    <property type="entry name" value="YjgF/YER057c/UK114"/>
</dbReference>
<evidence type="ECO:0000313" key="3">
    <source>
        <dbReference type="Proteomes" id="UP000034789"/>
    </source>
</evidence>
<dbReference type="CDD" id="cd00448">
    <property type="entry name" value="YjgF_YER057c_UK114_family"/>
    <property type="match status" value="1"/>
</dbReference>
<evidence type="ECO:0000313" key="2">
    <source>
        <dbReference type="EMBL" id="KKW47926.1"/>
    </source>
</evidence>
<gene>
    <name evidence="2" type="ORF">UY98_C0002G0021</name>
</gene>
<dbReference type="GO" id="GO:0005829">
    <property type="term" value="C:cytosol"/>
    <property type="evidence" value="ECO:0007669"/>
    <property type="project" value="TreeGrafter"/>
</dbReference>
<accession>A0A0G1YXB9</accession>
<sequence length="126" mass="12945">MKTVQTGKAPEAIGPYSQAVVAGDLVFCAGQIGLDPATQTLVAGGTAEQTEQIFKNLRAVLQAAGTDLGAVAMVNVYLCSMADFTAMNAVYARAFGDHKPARATVGVAELPKNALVEISCVASLSK</sequence>
<dbReference type="PANTHER" id="PTHR11803">
    <property type="entry name" value="2-IMINOBUTANOATE/2-IMINOPROPANOATE DEAMINASE RIDA"/>
    <property type="match status" value="1"/>
</dbReference>
<dbReference type="Gene3D" id="3.30.1330.40">
    <property type="entry name" value="RutC-like"/>
    <property type="match status" value="1"/>
</dbReference>
<dbReference type="EMBL" id="LCSD01000002">
    <property type="protein sequence ID" value="KKW47926.1"/>
    <property type="molecule type" value="Genomic_DNA"/>
</dbReference>
<dbReference type="SUPFAM" id="SSF55298">
    <property type="entry name" value="YjgF-like"/>
    <property type="match status" value="1"/>
</dbReference>
<comment type="similarity">
    <text evidence="1">Belongs to the RutC family.</text>
</comment>
<reference evidence="2 3" key="1">
    <citation type="journal article" date="2015" name="Nature">
        <title>rRNA introns, odd ribosomes, and small enigmatic genomes across a large radiation of phyla.</title>
        <authorList>
            <person name="Brown C.T."/>
            <person name="Hug L.A."/>
            <person name="Thomas B.C."/>
            <person name="Sharon I."/>
            <person name="Castelle C.J."/>
            <person name="Singh A."/>
            <person name="Wilkins M.J."/>
            <person name="Williams K.H."/>
            <person name="Banfield J.F."/>
        </authorList>
    </citation>
    <scope>NUCLEOTIDE SEQUENCE [LARGE SCALE GENOMIC DNA]</scope>
</reference>
<name>A0A0G1YXB9_9BACT</name>
<dbReference type="InterPro" id="IPR019897">
    <property type="entry name" value="RidA_CS"/>
</dbReference>
<dbReference type="InterPro" id="IPR035959">
    <property type="entry name" value="RutC-like_sf"/>
</dbReference>
<dbReference type="NCBIfam" id="TIGR00004">
    <property type="entry name" value="Rid family detoxifying hydrolase"/>
    <property type="match status" value="1"/>
</dbReference>
<dbReference type="Pfam" id="PF01042">
    <property type="entry name" value="Ribonuc_L-PSP"/>
    <property type="match status" value="1"/>
</dbReference>
<dbReference type="InterPro" id="IPR006056">
    <property type="entry name" value="RidA"/>
</dbReference>